<reference evidence="2" key="1">
    <citation type="submission" date="2015-11" db="EMBL/GenBank/DDBJ databases">
        <authorList>
            <person name="Kumar R."/>
            <person name="Singh D."/>
            <person name="Swarnkar M.K."/>
            <person name="Singh A.K."/>
            <person name="Kumar S."/>
        </authorList>
    </citation>
    <scope>NUCLEOTIDE SEQUENCE [LARGE SCALE GENOMIC DNA]</scope>
    <source>
        <strain evidence="2">ERGS4:06</strain>
    </source>
</reference>
<protein>
    <submittedName>
        <fullName evidence="1">Uncharacterized protein</fullName>
    </submittedName>
</protein>
<sequence>MCGVIDPPVVLVLLSACQGTCLAATLRVDLPMKTTEGNIDFYAVLMGWPREGEKNVFPAHAPEVVTGAQFLKYLSMTQRSLARGTRLGR</sequence>
<accession>A0A0S2M308</accession>
<dbReference type="Proteomes" id="UP000059574">
    <property type="component" value="Chromosome"/>
</dbReference>
<gene>
    <name evidence="1" type="ORF">AS189_18750</name>
</gene>
<evidence type="ECO:0000313" key="1">
    <source>
        <dbReference type="EMBL" id="ALO68163.1"/>
    </source>
</evidence>
<evidence type="ECO:0000313" key="2">
    <source>
        <dbReference type="Proteomes" id="UP000059574"/>
    </source>
</evidence>
<dbReference type="AlphaFoldDB" id="A0A0S2M308"/>
<name>A0A0S2M308_9MICC</name>
<organism evidence="1 2">
    <name type="scientific">Arthrobacter alpinus</name>
    <dbReference type="NCBI Taxonomy" id="656366"/>
    <lineage>
        <taxon>Bacteria</taxon>
        <taxon>Bacillati</taxon>
        <taxon>Actinomycetota</taxon>
        <taxon>Actinomycetes</taxon>
        <taxon>Micrococcales</taxon>
        <taxon>Micrococcaceae</taxon>
        <taxon>Arthrobacter</taxon>
    </lineage>
</organism>
<proteinExistence type="predicted"/>
<dbReference type="EMBL" id="CP013200">
    <property type="protein sequence ID" value="ALO68163.1"/>
    <property type="molecule type" value="Genomic_DNA"/>
</dbReference>
<reference evidence="1 2" key="2">
    <citation type="journal article" date="2016" name="J. Biotechnol.">
        <title>Complete genome sequence of Arthrobacter alpinus ERGS4:06, a yellow pigmented bacterium tolerant to cold and radiations isolated from Sikkim Himalaya.</title>
        <authorList>
            <person name="Kumar R."/>
            <person name="Singh D."/>
            <person name="Swarnkar M.K."/>
            <person name="Singh A.K."/>
            <person name="Kumar S."/>
        </authorList>
    </citation>
    <scope>NUCLEOTIDE SEQUENCE [LARGE SCALE GENOMIC DNA]</scope>
    <source>
        <strain evidence="1 2">ERGS4:06</strain>
    </source>
</reference>